<accession>A0ABW1IHL0</accession>
<feature type="region of interest" description="Disordered" evidence="1">
    <location>
        <begin position="489"/>
        <end position="517"/>
    </location>
</feature>
<dbReference type="InterPro" id="IPR050742">
    <property type="entry name" value="Helicase_Restrict-Modif_Enz"/>
</dbReference>
<dbReference type="GO" id="GO:0004386">
    <property type="term" value="F:helicase activity"/>
    <property type="evidence" value="ECO:0007669"/>
    <property type="project" value="UniProtKB-KW"/>
</dbReference>
<dbReference type="EMBL" id="JBHSQK010000082">
    <property type="protein sequence ID" value="MFC5951754.1"/>
    <property type="molecule type" value="Genomic_DNA"/>
</dbReference>
<evidence type="ECO:0000313" key="4">
    <source>
        <dbReference type="Proteomes" id="UP001596119"/>
    </source>
</evidence>
<dbReference type="InterPro" id="IPR027417">
    <property type="entry name" value="P-loop_NTPase"/>
</dbReference>
<dbReference type="SUPFAM" id="SSF52540">
    <property type="entry name" value="P-loop containing nucleoside triphosphate hydrolases"/>
    <property type="match status" value="2"/>
</dbReference>
<dbReference type="GO" id="GO:0016787">
    <property type="term" value="F:hydrolase activity"/>
    <property type="evidence" value="ECO:0007669"/>
    <property type="project" value="UniProtKB-KW"/>
</dbReference>
<dbReference type="SMART" id="SM00487">
    <property type="entry name" value="DEXDc"/>
    <property type="match status" value="1"/>
</dbReference>
<comment type="caution">
    <text evidence="3">The sequence shown here is derived from an EMBL/GenBank/DDBJ whole genome shotgun (WGS) entry which is preliminary data.</text>
</comment>
<sequence>MSQTESVPIQGLSSVSAPGSRPLRAWQRSALARYLAAGPRDFLTVATPGAGKTAFALRVASELLADRTIEAVTVVTPTEHLKYQWAQSAAAVGIALDPEFRAATGTSRDYHGIAITYAGVAVHPHTHRVRTENRRTLVILDEIHHAGDAKSWGEGVQLAFEPAERRLALTGTPFRSDDNPIPFVEYVRDAEGALRSRADHSYGYADALADNVVRPVVFLAYSGTSSWRTSAGEEITARLGEPLTKEQTAMAWRTALDPGGEWMPAVLAAADKRLDAHRNGGMPDAGGLVIATDQTAARAYAALLQQVTGTAPALILSDEAGSSDRIESFSRSDERWMVAVRMVSEGVDVPRLAVGVYATSASTPLYFAQAIGRFVRSRRPGETASVFVPSVPVLLGLASELEAQRDHVLGKPHRPKEEWNDEELALANRQQDEPGEDEKSFTALHADAELDQLIFDGASFSADEEEYIGLPGLLDADQVRTLLQQRQQEWVDKGSPRSGAGARAVPPPAPEPPREMSVRERIQKLRKELNTLVALHNHRTKKPHGVIHNELRRHCGGPPTAMATIEQLEERIATIRSWR</sequence>
<organism evidence="3 4">
    <name type="scientific">Pseudonocardia lutea</name>
    <dbReference type="NCBI Taxonomy" id="2172015"/>
    <lineage>
        <taxon>Bacteria</taxon>
        <taxon>Bacillati</taxon>
        <taxon>Actinomycetota</taxon>
        <taxon>Actinomycetes</taxon>
        <taxon>Pseudonocardiales</taxon>
        <taxon>Pseudonocardiaceae</taxon>
        <taxon>Pseudonocardia</taxon>
    </lineage>
</organism>
<dbReference type="Gene3D" id="3.40.50.300">
    <property type="entry name" value="P-loop containing nucleotide triphosphate hydrolases"/>
    <property type="match status" value="2"/>
</dbReference>
<dbReference type="PANTHER" id="PTHR47396:SF2">
    <property type="entry name" value="HELICASE ATP-BINDING DOMAIN-CONTAINING PROTEIN"/>
    <property type="match status" value="1"/>
</dbReference>
<evidence type="ECO:0000313" key="3">
    <source>
        <dbReference type="EMBL" id="MFC5951754.1"/>
    </source>
</evidence>
<dbReference type="EC" id="3.6.4.-" evidence="3"/>
<protein>
    <submittedName>
        <fullName evidence="3">DEAD/DEAH box helicase</fullName>
        <ecNumber evidence="3">3.6.4.-</ecNumber>
    </submittedName>
</protein>
<evidence type="ECO:0000259" key="2">
    <source>
        <dbReference type="PROSITE" id="PS51192"/>
    </source>
</evidence>
<dbReference type="RefSeq" id="WP_379570006.1">
    <property type="nucleotide sequence ID" value="NZ_JBHSQK010000082.1"/>
</dbReference>
<dbReference type="PANTHER" id="PTHR47396">
    <property type="entry name" value="TYPE I RESTRICTION ENZYME ECOKI R PROTEIN"/>
    <property type="match status" value="1"/>
</dbReference>
<keyword evidence="3" id="KW-0547">Nucleotide-binding</keyword>
<dbReference type="Pfam" id="PF04851">
    <property type="entry name" value="ResIII"/>
    <property type="match status" value="1"/>
</dbReference>
<keyword evidence="3" id="KW-0378">Hydrolase</keyword>
<feature type="compositionally biased region" description="Polar residues" evidence="1">
    <location>
        <begin position="1"/>
        <end position="17"/>
    </location>
</feature>
<keyword evidence="4" id="KW-1185">Reference proteome</keyword>
<dbReference type="PROSITE" id="PS51192">
    <property type="entry name" value="HELICASE_ATP_BIND_1"/>
    <property type="match status" value="1"/>
</dbReference>
<dbReference type="InterPro" id="IPR014001">
    <property type="entry name" value="Helicase_ATP-bd"/>
</dbReference>
<feature type="domain" description="Helicase ATP-binding" evidence="2">
    <location>
        <begin position="33"/>
        <end position="191"/>
    </location>
</feature>
<proteinExistence type="predicted"/>
<dbReference type="Proteomes" id="UP001596119">
    <property type="component" value="Unassembled WGS sequence"/>
</dbReference>
<keyword evidence="3" id="KW-0347">Helicase</keyword>
<dbReference type="InterPro" id="IPR006935">
    <property type="entry name" value="Helicase/UvrB_N"/>
</dbReference>
<reference evidence="4" key="1">
    <citation type="journal article" date="2019" name="Int. J. Syst. Evol. Microbiol.">
        <title>The Global Catalogue of Microorganisms (GCM) 10K type strain sequencing project: providing services to taxonomists for standard genome sequencing and annotation.</title>
        <authorList>
            <consortium name="The Broad Institute Genomics Platform"/>
            <consortium name="The Broad Institute Genome Sequencing Center for Infectious Disease"/>
            <person name="Wu L."/>
            <person name="Ma J."/>
        </authorList>
    </citation>
    <scope>NUCLEOTIDE SEQUENCE [LARGE SCALE GENOMIC DNA]</scope>
    <source>
        <strain evidence="4">CGMCC 4.7397</strain>
    </source>
</reference>
<keyword evidence="3" id="KW-0067">ATP-binding</keyword>
<evidence type="ECO:0000256" key="1">
    <source>
        <dbReference type="SAM" id="MobiDB-lite"/>
    </source>
</evidence>
<name>A0ABW1IHL0_9PSEU</name>
<gene>
    <name evidence="3" type="ORF">ACFQH9_26180</name>
</gene>
<feature type="region of interest" description="Disordered" evidence="1">
    <location>
        <begin position="1"/>
        <end position="20"/>
    </location>
</feature>